<gene>
    <name evidence="1" type="ORF">PIB30_084938</name>
</gene>
<sequence length="147" mass="15167">MGTPRRVSGRLGVVGGKCIGRVGVTPRRAGLSGVGSLTPRRGSARLGVGGLGYGMRSTPRRCLARLGVMQGEGLVGVDGVMPRRGLARLGMEGVMLEKGQVGVPTPRHGMSRVGIGLLSGRMLGEGECVVGNLWGLAQWCLGVKLHA</sequence>
<dbReference type="EMBL" id="JASCZI010122225">
    <property type="protein sequence ID" value="MED6163941.1"/>
    <property type="molecule type" value="Genomic_DNA"/>
</dbReference>
<proteinExistence type="predicted"/>
<keyword evidence="2" id="KW-1185">Reference proteome</keyword>
<name>A0ABU6US46_9FABA</name>
<evidence type="ECO:0000313" key="1">
    <source>
        <dbReference type="EMBL" id="MED6163941.1"/>
    </source>
</evidence>
<organism evidence="1 2">
    <name type="scientific">Stylosanthes scabra</name>
    <dbReference type="NCBI Taxonomy" id="79078"/>
    <lineage>
        <taxon>Eukaryota</taxon>
        <taxon>Viridiplantae</taxon>
        <taxon>Streptophyta</taxon>
        <taxon>Embryophyta</taxon>
        <taxon>Tracheophyta</taxon>
        <taxon>Spermatophyta</taxon>
        <taxon>Magnoliopsida</taxon>
        <taxon>eudicotyledons</taxon>
        <taxon>Gunneridae</taxon>
        <taxon>Pentapetalae</taxon>
        <taxon>rosids</taxon>
        <taxon>fabids</taxon>
        <taxon>Fabales</taxon>
        <taxon>Fabaceae</taxon>
        <taxon>Papilionoideae</taxon>
        <taxon>50 kb inversion clade</taxon>
        <taxon>dalbergioids sensu lato</taxon>
        <taxon>Dalbergieae</taxon>
        <taxon>Pterocarpus clade</taxon>
        <taxon>Stylosanthes</taxon>
    </lineage>
</organism>
<dbReference type="Proteomes" id="UP001341840">
    <property type="component" value="Unassembled WGS sequence"/>
</dbReference>
<evidence type="ECO:0000313" key="2">
    <source>
        <dbReference type="Proteomes" id="UP001341840"/>
    </source>
</evidence>
<comment type="caution">
    <text evidence="1">The sequence shown here is derived from an EMBL/GenBank/DDBJ whole genome shotgun (WGS) entry which is preliminary data.</text>
</comment>
<reference evidence="1 2" key="1">
    <citation type="journal article" date="2023" name="Plants (Basel)">
        <title>Bridging the Gap: Combining Genomics and Transcriptomics Approaches to Understand Stylosanthes scabra, an Orphan Legume from the Brazilian Caatinga.</title>
        <authorList>
            <person name="Ferreira-Neto J.R.C."/>
            <person name="da Silva M.D."/>
            <person name="Binneck E."/>
            <person name="de Melo N.F."/>
            <person name="da Silva R.H."/>
            <person name="de Melo A.L.T.M."/>
            <person name="Pandolfi V."/>
            <person name="Bustamante F.O."/>
            <person name="Brasileiro-Vidal A.C."/>
            <person name="Benko-Iseppon A.M."/>
        </authorList>
    </citation>
    <scope>NUCLEOTIDE SEQUENCE [LARGE SCALE GENOMIC DNA]</scope>
    <source>
        <tissue evidence="1">Leaves</tissue>
    </source>
</reference>
<accession>A0ABU6US46</accession>
<protein>
    <submittedName>
        <fullName evidence="1">Uncharacterized protein</fullName>
    </submittedName>
</protein>